<feature type="region of interest" description="Disordered" evidence="1">
    <location>
        <begin position="33"/>
        <end position="247"/>
    </location>
</feature>
<dbReference type="PROSITE" id="PS51257">
    <property type="entry name" value="PROKAR_LIPOPROTEIN"/>
    <property type="match status" value="1"/>
</dbReference>
<keyword evidence="4" id="KW-1185">Reference proteome</keyword>
<organism evidence="3 4">
    <name type="scientific">Ureaplasma diversum NCTC 246</name>
    <dbReference type="NCBI Taxonomy" id="1188241"/>
    <lineage>
        <taxon>Bacteria</taxon>
        <taxon>Bacillati</taxon>
        <taxon>Mycoplasmatota</taxon>
        <taxon>Mycoplasmoidales</taxon>
        <taxon>Mycoplasmoidaceae</taxon>
        <taxon>Ureaplasma</taxon>
    </lineage>
</organism>
<feature type="compositionally biased region" description="Polar residues" evidence="1">
    <location>
        <begin position="157"/>
        <end position="172"/>
    </location>
</feature>
<proteinExistence type="predicted"/>
<evidence type="ECO:0000256" key="1">
    <source>
        <dbReference type="SAM" id="MobiDB-lite"/>
    </source>
</evidence>
<feature type="compositionally biased region" description="Polar residues" evidence="1">
    <location>
        <begin position="180"/>
        <end position="198"/>
    </location>
</feature>
<feature type="compositionally biased region" description="Polar residues" evidence="1">
    <location>
        <begin position="36"/>
        <end position="76"/>
    </location>
</feature>
<evidence type="ECO:0000313" key="4">
    <source>
        <dbReference type="Proteomes" id="UP000028537"/>
    </source>
</evidence>
<feature type="compositionally biased region" description="Low complexity" evidence="1">
    <location>
        <begin position="77"/>
        <end position="95"/>
    </location>
</feature>
<feature type="signal peptide" evidence="2">
    <location>
        <begin position="1"/>
        <end position="28"/>
    </location>
</feature>
<feature type="compositionally biased region" description="Polar residues" evidence="1">
    <location>
        <begin position="232"/>
        <end position="244"/>
    </location>
</feature>
<feature type="compositionally biased region" description="Basic and acidic residues" evidence="1">
    <location>
        <begin position="201"/>
        <end position="214"/>
    </location>
</feature>
<comment type="caution">
    <text evidence="3">The sequence shown here is derived from an EMBL/GenBank/DDBJ whole genome shotgun (WGS) entry which is preliminary data.</text>
</comment>
<accession>A0A084F1C4</accession>
<dbReference type="EMBL" id="JFDP01000027">
    <property type="protein sequence ID" value="KEZ24016.1"/>
    <property type="molecule type" value="Genomic_DNA"/>
</dbReference>
<protein>
    <submittedName>
        <fullName evidence="3">Uncharacterized protein</fullName>
    </submittedName>
</protein>
<gene>
    <name evidence="3" type="ORF">UDIV_1690</name>
</gene>
<evidence type="ECO:0000256" key="2">
    <source>
        <dbReference type="SAM" id="SignalP"/>
    </source>
</evidence>
<keyword evidence="2" id="KW-0732">Signal</keyword>
<feature type="compositionally biased region" description="Polar residues" evidence="1">
    <location>
        <begin position="139"/>
        <end position="149"/>
    </location>
</feature>
<dbReference type="Proteomes" id="UP000028537">
    <property type="component" value="Unassembled WGS sequence"/>
</dbReference>
<feature type="compositionally biased region" description="Polar residues" evidence="1">
    <location>
        <begin position="108"/>
        <end position="117"/>
    </location>
</feature>
<dbReference type="AlphaFoldDB" id="A0A084F1C4"/>
<dbReference type="RefSeq" id="WP_038102036.1">
    <property type="nucleotide sequence ID" value="NZ_JFDP01000027.1"/>
</dbReference>
<sequence>MSKFKNKKALTLAVGAIMAGVSVIGVVAACAPTKAKPSNPSQGTQNPSQGTQNPSQSGGTESTNPGSGNTTNPSGQGSENNTTNPSSGSTNTNPGATNPESGIKQEDPMTTNPSKQAQPEDPKNSGGDTNSKGEEKTEGNSPSVGSGSNEEMKDNKTPNLGSKPSEDSISSDQKGEKDGNTNNRNPSETQKVDPSSPGSAEKPDMQADSPKENGDSSNGQNDGKKKTEAPQDPNTESTLPQTGETVKPVAVNLEDNVKLTENNVDFVLPLKFENADGKFVDVELLEVNGSKDPIKSNSRVEIKDNSAIVSFSNINLISKYKVKTIKLFETSKPEDEKFVDVSEKVNDREISVDSKVLKLVQYQRLPDGWPQIVLEVSTKLYSQFDGKKFGFSIENNAKGTDSTTHFATKPNDSTPIWTEIVKQGNGKTSFLIFTDFPYPNEKGNGNWYIKSLWFNTDTQKNNLLKDTIEFKS</sequence>
<reference evidence="3 4" key="1">
    <citation type="submission" date="2014-02" db="EMBL/GenBank/DDBJ databases">
        <title>Genome sequence of Ureaplasma diversum strain 246.</title>
        <authorList>
            <person name="Sirand-Pugnet P."/>
            <person name="Breton M."/>
            <person name="Dordet-Frisoni E."/>
            <person name="Baranowski E."/>
            <person name="Barre A."/>
            <person name="Couture C."/>
            <person name="Dupuy V."/>
            <person name="Gaurivaud P."/>
            <person name="Jacob D."/>
            <person name="Lemaitre C."/>
            <person name="Manso-Silvan L."/>
            <person name="Nikolski M."/>
            <person name="Nouvel L.-X."/>
            <person name="Poumarat F."/>
            <person name="Tardy F."/>
            <person name="Thebault P."/>
            <person name="Theil S."/>
            <person name="Citti C."/>
            <person name="Thiaucourt F."/>
            <person name="Blanchard A."/>
        </authorList>
    </citation>
    <scope>NUCLEOTIDE SEQUENCE [LARGE SCALE GENOMIC DNA]</scope>
    <source>
        <strain evidence="3 4">NCTC 246</strain>
    </source>
</reference>
<feature type="chain" id="PRO_5001774826" evidence="2">
    <location>
        <begin position="29"/>
        <end position="472"/>
    </location>
</feature>
<evidence type="ECO:0000313" key="3">
    <source>
        <dbReference type="EMBL" id="KEZ24016.1"/>
    </source>
</evidence>
<name>A0A084F1C4_9BACT</name>